<dbReference type="OrthoDB" id="1644322at2"/>
<gene>
    <name evidence="1" type="primary">yolD</name>
    <name evidence="1" type="ORF">GCM10007380_10410</name>
</gene>
<organism evidence="1 2">
    <name type="scientific">Gottfriedia solisilvae</name>
    <dbReference type="NCBI Taxonomy" id="1516104"/>
    <lineage>
        <taxon>Bacteria</taxon>
        <taxon>Bacillati</taxon>
        <taxon>Bacillota</taxon>
        <taxon>Bacilli</taxon>
        <taxon>Bacillales</taxon>
        <taxon>Bacillaceae</taxon>
        <taxon>Gottfriedia</taxon>
    </lineage>
</organism>
<keyword evidence="2" id="KW-1185">Reference proteome</keyword>
<reference evidence="2" key="1">
    <citation type="journal article" date="2019" name="Int. J. Syst. Evol. Microbiol.">
        <title>The Global Catalogue of Microorganisms (GCM) 10K type strain sequencing project: providing services to taxonomists for standard genome sequencing and annotation.</title>
        <authorList>
            <consortium name="The Broad Institute Genomics Platform"/>
            <consortium name="The Broad Institute Genome Sequencing Center for Infectious Disease"/>
            <person name="Wu L."/>
            <person name="Ma J."/>
        </authorList>
    </citation>
    <scope>NUCLEOTIDE SEQUENCE [LARGE SCALE GENOMIC DNA]</scope>
    <source>
        <strain evidence="2">CGMCC 1.14993</strain>
    </source>
</reference>
<evidence type="ECO:0000313" key="1">
    <source>
        <dbReference type="EMBL" id="GGI11950.1"/>
    </source>
</evidence>
<proteinExistence type="predicted"/>
<dbReference type="PANTHER" id="PTHR40051:SF1">
    <property type="entry name" value="YOLD-LIKE FAMILY PROTEIN"/>
    <property type="match status" value="1"/>
</dbReference>
<evidence type="ECO:0000313" key="2">
    <source>
        <dbReference type="Proteomes" id="UP000626244"/>
    </source>
</evidence>
<dbReference type="InterPro" id="IPR014962">
    <property type="entry name" value="YolD"/>
</dbReference>
<dbReference type="Pfam" id="PF08863">
    <property type="entry name" value="YolD"/>
    <property type="match status" value="1"/>
</dbReference>
<sequence>MIRDRGTIKWTSMMLPEHVKMLRDWKVSQNYEQQRDVDEQLLEEMNRYLQQAVFEDENVQITYYKDHHHHSVSGKVGKINLHQNRLSIYEEQAGYMELILSDIVDVKIGT</sequence>
<accession>A0A8J3AJI2</accession>
<comment type="caution">
    <text evidence="1">The sequence shown here is derived from an EMBL/GenBank/DDBJ whole genome shotgun (WGS) entry which is preliminary data.</text>
</comment>
<name>A0A8J3AJI2_9BACI</name>
<dbReference type="Proteomes" id="UP000626244">
    <property type="component" value="Unassembled WGS sequence"/>
</dbReference>
<dbReference type="EMBL" id="BMHB01000001">
    <property type="protein sequence ID" value="GGI11950.1"/>
    <property type="molecule type" value="Genomic_DNA"/>
</dbReference>
<dbReference type="AlphaFoldDB" id="A0A8J3AJI2"/>
<evidence type="ECO:0008006" key="3">
    <source>
        <dbReference type="Google" id="ProtNLM"/>
    </source>
</evidence>
<dbReference type="PANTHER" id="PTHR40051">
    <property type="entry name" value="IG HYPOTHETICAL 15966"/>
    <property type="match status" value="1"/>
</dbReference>
<dbReference type="RefSeq" id="WP_087999262.1">
    <property type="nucleotide sequence ID" value="NZ_BMHB01000001.1"/>
</dbReference>
<protein>
    <recommendedName>
        <fullName evidence="3">YolD-like protein</fullName>
    </recommendedName>
</protein>